<name>A0A928KTP4_9FIRM</name>
<accession>A0A928KTP4</accession>
<evidence type="ECO:0000256" key="1">
    <source>
        <dbReference type="SAM" id="SignalP"/>
    </source>
</evidence>
<sequence>MKRLLAVCATAALVVSSAAAVRGWGQYRQCFPRPVLLAKEIDSPEDLDLLDGPTAILASERSLRGPGGLFYRASLFFANQMISVRGAVIRHKQTASKKRGS</sequence>
<feature type="chain" id="PRO_5036966332" evidence="1">
    <location>
        <begin position="21"/>
        <end position="101"/>
    </location>
</feature>
<gene>
    <name evidence="2" type="ORF">E7512_13165</name>
</gene>
<feature type="signal peptide" evidence="1">
    <location>
        <begin position="1"/>
        <end position="20"/>
    </location>
</feature>
<evidence type="ECO:0000313" key="2">
    <source>
        <dbReference type="EMBL" id="MBE6834502.1"/>
    </source>
</evidence>
<dbReference type="RefSeq" id="WP_020073854.1">
    <property type="nucleotide sequence ID" value="NZ_JBKWRC010000003.1"/>
</dbReference>
<dbReference type="EMBL" id="SVNY01000007">
    <property type="protein sequence ID" value="MBE6834502.1"/>
    <property type="molecule type" value="Genomic_DNA"/>
</dbReference>
<keyword evidence="1" id="KW-0732">Signal</keyword>
<proteinExistence type="predicted"/>
<reference evidence="2" key="1">
    <citation type="submission" date="2019-04" db="EMBL/GenBank/DDBJ databases">
        <title>Evolution of Biomass-Degrading Anaerobic Consortia Revealed by Metagenomics.</title>
        <authorList>
            <person name="Peng X."/>
        </authorList>
    </citation>
    <scope>NUCLEOTIDE SEQUENCE</scope>
    <source>
        <strain evidence="2">SIG551</strain>
    </source>
</reference>
<dbReference type="Proteomes" id="UP000754750">
    <property type="component" value="Unassembled WGS sequence"/>
</dbReference>
<dbReference type="AlphaFoldDB" id="A0A928KTP4"/>
<comment type="caution">
    <text evidence="2">The sequence shown here is derived from an EMBL/GenBank/DDBJ whole genome shotgun (WGS) entry which is preliminary data.</text>
</comment>
<organism evidence="2 3">
    <name type="scientific">Faecalispora sporosphaeroides</name>
    <dbReference type="NCBI Taxonomy" id="1549"/>
    <lineage>
        <taxon>Bacteria</taxon>
        <taxon>Bacillati</taxon>
        <taxon>Bacillota</taxon>
        <taxon>Clostridia</taxon>
        <taxon>Eubacteriales</taxon>
        <taxon>Oscillospiraceae</taxon>
        <taxon>Faecalispora</taxon>
    </lineage>
</organism>
<evidence type="ECO:0000313" key="3">
    <source>
        <dbReference type="Proteomes" id="UP000754750"/>
    </source>
</evidence>
<protein>
    <submittedName>
        <fullName evidence="2">Uncharacterized protein</fullName>
    </submittedName>
</protein>